<organism evidence="2 3">
    <name type="scientific">Colocasia esculenta</name>
    <name type="common">Wild taro</name>
    <name type="synonym">Arum esculentum</name>
    <dbReference type="NCBI Taxonomy" id="4460"/>
    <lineage>
        <taxon>Eukaryota</taxon>
        <taxon>Viridiplantae</taxon>
        <taxon>Streptophyta</taxon>
        <taxon>Embryophyta</taxon>
        <taxon>Tracheophyta</taxon>
        <taxon>Spermatophyta</taxon>
        <taxon>Magnoliopsida</taxon>
        <taxon>Liliopsida</taxon>
        <taxon>Araceae</taxon>
        <taxon>Aroideae</taxon>
        <taxon>Colocasieae</taxon>
        <taxon>Colocasia</taxon>
    </lineage>
</organism>
<sequence length="210" mass="22645">MAMTIELSESQMPRSLPLPTFSAPFAAPSLCWACKKRLCYFNPNAAAALRLAYSPDFGRPPVLQFDLARLPQLAPNCRRRPLVVALPPVALAPIYEESDTDPSFEEGGGRAGGAAGSVFRGEGRQRTWVGRGGCGVVPTLEDAVRRGDGHRLVPRRHRDVQGCYPVGAPTCVQLQPTASSSSKQAFHRHPTARSNAVPPIGGVLRRQPLL</sequence>
<reference evidence="2" key="1">
    <citation type="submission" date="2017-07" db="EMBL/GenBank/DDBJ databases">
        <title>Taro Niue Genome Assembly and Annotation.</title>
        <authorList>
            <person name="Atibalentja N."/>
            <person name="Keating K."/>
            <person name="Fields C.J."/>
        </authorList>
    </citation>
    <scope>NUCLEOTIDE SEQUENCE</scope>
    <source>
        <strain evidence="2">Niue_2</strain>
        <tissue evidence="2">Leaf</tissue>
    </source>
</reference>
<name>A0A843X707_COLES</name>
<evidence type="ECO:0000313" key="2">
    <source>
        <dbReference type="EMBL" id="MQM14915.1"/>
    </source>
</evidence>
<protein>
    <submittedName>
        <fullName evidence="2">Uncharacterized protein</fullName>
    </submittedName>
</protein>
<gene>
    <name evidence="2" type="ORF">Taro_047851</name>
</gene>
<evidence type="ECO:0000256" key="1">
    <source>
        <dbReference type="SAM" id="MobiDB-lite"/>
    </source>
</evidence>
<feature type="non-terminal residue" evidence="2">
    <location>
        <position position="1"/>
    </location>
</feature>
<accession>A0A843X707</accession>
<dbReference type="AlphaFoldDB" id="A0A843X707"/>
<dbReference type="EMBL" id="NMUH01006283">
    <property type="protein sequence ID" value="MQM14915.1"/>
    <property type="molecule type" value="Genomic_DNA"/>
</dbReference>
<proteinExistence type="predicted"/>
<keyword evidence="3" id="KW-1185">Reference proteome</keyword>
<comment type="caution">
    <text evidence="2">The sequence shown here is derived from an EMBL/GenBank/DDBJ whole genome shotgun (WGS) entry which is preliminary data.</text>
</comment>
<dbReference type="Proteomes" id="UP000652761">
    <property type="component" value="Unassembled WGS sequence"/>
</dbReference>
<evidence type="ECO:0000313" key="3">
    <source>
        <dbReference type="Proteomes" id="UP000652761"/>
    </source>
</evidence>
<feature type="region of interest" description="Disordered" evidence="1">
    <location>
        <begin position="179"/>
        <end position="210"/>
    </location>
</feature>